<dbReference type="InterPro" id="IPR029787">
    <property type="entry name" value="Nucleotide_cyclase"/>
</dbReference>
<dbReference type="AlphaFoldDB" id="A0A3B1DVP5"/>
<gene>
    <name evidence="3" type="ORF">MNBD_PLANCTO03-918</name>
</gene>
<evidence type="ECO:0000259" key="2">
    <source>
        <dbReference type="PROSITE" id="PS50887"/>
    </source>
</evidence>
<dbReference type="PANTHER" id="PTHR44757:SF2">
    <property type="entry name" value="BIOFILM ARCHITECTURE MAINTENANCE PROTEIN MBAA"/>
    <property type="match status" value="1"/>
</dbReference>
<dbReference type="InterPro" id="IPR052155">
    <property type="entry name" value="Biofilm_reg_signaling"/>
</dbReference>
<dbReference type="Gene3D" id="3.20.20.450">
    <property type="entry name" value="EAL domain"/>
    <property type="match status" value="1"/>
</dbReference>
<dbReference type="SMART" id="SM00052">
    <property type="entry name" value="EAL"/>
    <property type="match status" value="1"/>
</dbReference>
<dbReference type="Gene3D" id="3.40.50.2300">
    <property type="match status" value="1"/>
</dbReference>
<protein>
    <submittedName>
        <fullName evidence="3">Diguanylate cyclase/phosphodiesterase (GGDEF &amp; EAL domains) with PAS/PAC sensor(S)</fullName>
    </submittedName>
</protein>
<dbReference type="SUPFAM" id="SSF55073">
    <property type="entry name" value="Nucleotide cyclase"/>
    <property type="match status" value="1"/>
</dbReference>
<dbReference type="EMBL" id="UOGK01000218">
    <property type="protein sequence ID" value="VAX39300.1"/>
    <property type="molecule type" value="Genomic_DNA"/>
</dbReference>
<proteinExistence type="predicted"/>
<feature type="domain" description="GGDEF" evidence="2">
    <location>
        <begin position="239"/>
        <end position="380"/>
    </location>
</feature>
<dbReference type="Pfam" id="PF00563">
    <property type="entry name" value="EAL"/>
    <property type="match status" value="1"/>
</dbReference>
<reference evidence="3" key="1">
    <citation type="submission" date="2018-06" db="EMBL/GenBank/DDBJ databases">
        <authorList>
            <person name="Zhirakovskaya E."/>
        </authorList>
    </citation>
    <scope>NUCLEOTIDE SEQUENCE</scope>
</reference>
<dbReference type="CDD" id="cd01949">
    <property type="entry name" value="GGDEF"/>
    <property type="match status" value="1"/>
</dbReference>
<evidence type="ECO:0000313" key="3">
    <source>
        <dbReference type="EMBL" id="VAX39300.1"/>
    </source>
</evidence>
<feature type="domain" description="EAL" evidence="1">
    <location>
        <begin position="389"/>
        <end position="644"/>
    </location>
</feature>
<name>A0A3B1DVP5_9ZZZZ</name>
<dbReference type="PROSITE" id="PS50883">
    <property type="entry name" value="EAL"/>
    <property type="match status" value="1"/>
</dbReference>
<dbReference type="CDD" id="cd01948">
    <property type="entry name" value="EAL"/>
    <property type="match status" value="1"/>
</dbReference>
<dbReference type="Gene3D" id="3.30.70.270">
    <property type="match status" value="1"/>
</dbReference>
<organism evidence="3">
    <name type="scientific">hydrothermal vent metagenome</name>
    <dbReference type="NCBI Taxonomy" id="652676"/>
    <lineage>
        <taxon>unclassified sequences</taxon>
        <taxon>metagenomes</taxon>
        <taxon>ecological metagenomes</taxon>
    </lineage>
</organism>
<dbReference type="NCBIfam" id="TIGR00254">
    <property type="entry name" value="GGDEF"/>
    <property type="match status" value="1"/>
</dbReference>
<dbReference type="SMART" id="SM00267">
    <property type="entry name" value="GGDEF"/>
    <property type="match status" value="1"/>
</dbReference>
<accession>A0A3B1DVP5</accession>
<dbReference type="SUPFAM" id="SSF141868">
    <property type="entry name" value="EAL domain-like"/>
    <property type="match status" value="1"/>
</dbReference>
<dbReference type="InterPro" id="IPR000160">
    <property type="entry name" value="GGDEF_dom"/>
</dbReference>
<sequence length="650" mass="73545">MMSSDDNNRILIIGDMPKMQGDRRTMVPQHDSEFETGGHTAHKPLEALLVERRANLDARSDGFRLHTAPPGADATEMVQQAVAADDPYAVAFVGVRTRVGAESVETIERMWEADPALQIVVCAEYEDQVWAEWAEQLGHTDRLLLLRKPFDQAEAWQIALSLTHKWNLGRQASVKLEEMHAIAKATNEQLHEQIKKRSEVEEELRYLAYHDQVTGLPNRAYLLDRIEQCIARSLRVPGYRYAVLYLDLDNFKLVNDSMGHDRGDKLLQDVAQRLRACMRTIDSVARVEEDIAARVGGDEFIVLLEGLRDLKDSARVAQRFLEVLNRPFRLDGREITVCASIGIATSERPYVRSQEVLRDADTAMYRAKSLGKGRYAIFDPEMHDEAKRRLEIESKLRDAVGREQFQLAYQPIVDVRTSELVGFEALFRCNLPGIESTPQEIINIAEETGLIIQMGRWVFRRACKDFRTWLDKFPHAKDLRISINLSRRELVDDDLIESVRTTLQEASVPVGQVCVEITESGIIENGERAMVRLRQLRELGVQLHMDDFGTGYSSLACLHAYPLDVVKIDRAFTATMTKDTRYIAVVKAIVTLCRTLGMRVTVEGIETPEQLELVDSLGCDSAQGFLFARAMSAESVEDLLESTPDRLMAA</sequence>
<dbReference type="InterPro" id="IPR001633">
    <property type="entry name" value="EAL_dom"/>
</dbReference>
<dbReference type="PANTHER" id="PTHR44757">
    <property type="entry name" value="DIGUANYLATE CYCLASE DGCP"/>
    <property type="match status" value="1"/>
</dbReference>
<dbReference type="PROSITE" id="PS50887">
    <property type="entry name" value="GGDEF"/>
    <property type="match status" value="1"/>
</dbReference>
<dbReference type="InterPro" id="IPR043128">
    <property type="entry name" value="Rev_trsase/Diguanyl_cyclase"/>
</dbReference>
<dbReference type="Pfam" id="PF00990">
    <property type="entry name" value="GGDEF"/>
    <property type="match status" value="1"/>
</dbReference>
<dbReference type="InterPro" id="IPR035919">
    <property type="entry name" value="EAL_sf"/>
</dbReference>
<evidence type="ECO:0000259" key="1">
    <source>
        <dbReference type="PROSITE" id="PS50883"/>
    </source>
</evidence>